<sequence>MDEEALEEWFQNFNNQPLPNQSHDDYNVDFSPTTVDAIYRELSQRPLTRSTDTSLANQTITTPDEHRISQLEENAVKTLLNYVLGLEPWTKAVTEVIKGLGEVGEAPPSATQSGFMGKEG</sequence>
<dbReference type="EMBL" id="LGTZ01000359">
    <property type="protein sequence ID" value="OJD25538.1"/>
    <property type="molecule type" value="Genomic_DNA"/>
</dbReference>
<evidence type="ECO:0000313" key="2">
    <source>
        <dbReference type="Proteomes" id="UP000242791"/>
    </source>
</evidence>
<reference evidence="1 2" key="1">
    <citation type="submission" date="2015-08" db="EMBL/GenBank/DDBJ databases">
        <title>Emmonsia species relationships and genome sequence.</title>
        <authorList>
            <person name="Cuomo C.A."/>
            <person name="Schwartz I.S."/>
            <person name="Kenyon C."/>
            <person name="De Hoog G.S."/>
            <person name="Govender N.P."/>
            <person name="Botha A."/>
            <person name="Moreno L."/>
            <person name="De Vries M."/>
            <person name="Munoz J.F."/>
            <person name="Stielow J.B."/>
        </authorList>
    </citation>
    <scope>NUCLEOTIDE SEQUENCE [LARGE SCALE GENOMIC DNA]</scope>
    <source>
        <strain evidence="1 2">EI222</strain>
    </source>
</reference>
<keyword evidence="2" id="KW-1185">Reference proteome</keyword>
<comment type="caution">
    <text evidence="1">The sequence shown here is derived from an EMBL/GenBank/DDBJ whole genome shotgun (WGS) entry which is preliminary data.</text>
</comment>
<protein>
    <submittedName>
        <fullName evidence="1">Uncharacterized protein</fullName>
    </submittedName>
</protein>
<gene>
    <name evidence="1" type="ORF">ACJ73_03091</name>
</gene>
<dbReference type="Proteomes" id="UP000242791">
    <property type="component" value="Unassembled WGS sequence"/>
</dbReference>
<accession>A0A1J9QBT7</accession>
<name>A0A1J9QBT7_9EURO</name>
<dbReference type="OrthoDB" id="4188336at2759"/>
<dbReference type="VEuPathDB" id="FungiDB:ACJ73_03091"/>
<dbReference type="AlphaFoldDB" id="A0A1J9QBT7"/>
<proteinExistence type="predicted"/>
<evidence type="ECO:0000313" key="1">
    <source>
        <dbReference type="EMBL" id="OJD25538.1"/>
    </source>
</evidence>
<organism evidence="1 2">
    <name type="scientific">Blastomyces percursus</name>
    <dbReference type="NCBI Taxonomy" id="1658174"/>
    <lineage>
        <taxon>Eukaryota</taxon>
        <taxon>Fungi</taxon>
        <taxon>Dikarya</taxon>
        <taxon>Ascomycota</taxon>
        <taxon>Pezizomycotina</taxon>
        <taxon>Eurotiomycetes</taxon>
        <taxon>Eurotiomycetidae</taxon>
        <taxon>Onygenales</taxon>
        <taxon>Ajellomycetaceae</taxon>
        <taxon>Blastomyces</taxon>
    </lineage>
</organism>